<dbReference type="GO" id="GO:0004030">
    <property type="term" value="F:aldehyde dehydrogenase [NAD(P)+] activity"/>
    <property type="evidence" value="ECO:0007669"/>
    <property type="project" value="InterPro"/>
</dbReference>
<dbReference type="PANTHER" id="PTHR43217:SF1">
    <property type="entry name" value="SUCCINATE SEMIALDEHYDE DEHYDROGENASE [NAD(P)+] SAD"/>
    <property type="match status" value="1"/>
</dbReference>
<evidence type="ECO:0000256" key="3">
    <source>
        <dbReference type="ARBA" id="ARBA00023002"/>
    </source>
</evidence>
<dbReference type="InterPro" id="IPR015590">
    <property type="entry name" value="Aldehyde_DH_dom"/>
</dbReference>
<dbReference type="PANTHER" id="PTHR43217">
    <property type="entry name" value="SUCCINATE SEMIALDEHYDE DEHYDROGENASE [NAD(P)+] SAD"/>
    <property type="match status" value="1"/>
</dbReference>
<accession>A0A0H0XX86</accession>
<dbReference type="InterPro" id="IPR047110">
    <property type="entry name" value="GABD/Sad-like"/>
</dbReference>
<dbReference type="FunFam" id="3.40.309.10:FF:000009">
    <property type="entry name" value="Aldehyde dehydrogenase A"/>
    <property type="match status" value="1"/>
</dbReference>
<organism evidence="5 6">
    <name type="scientific">Aurantiacibacter marinus</name>
    <dbReference type="NCBI Taxonomy" id="874156"/>
    <lineage>
        <taxon>Bacteria</taxon>
        <taxon>Pseudomonadati</taxon>
        <taxon>Pseudomonadota</taxon>
        <taxon>Alphaproteobacteria</taxon>
        <taxon>Sphingomonadales</taxon>
        <taxon>Erythrobacteraceae</taxon>
        <taxon>Aurantiacibacter</taxon>
    </lineage>
</organism>
<keyword evidence="6" id="KW-1185">Reference proteome</keyword>
<comment type="caution">
    <text evidence="5">The sequence shown here is derived from an EMBL/GenBank/DDBJ whole genome shotgun (WGS) entry which is preliminary data.</text>
</comment>
<dbReference type="CDD" id="cd07100">
    <property type="entry name" value="ALDH_SSADH1_GabD1"/>
    <property type="match status" value="1"/>
</dbReference>
<dbReference type="InterPro" id="IPR044148">
    <property type="entry name" value="ALDH_GabD1-like"/>
</dbReference>
<dbReference type="GO" id="GO:0004777">
    <property type="term" value="F:succinate-semialdehyde dehydrogenase (NAD+) activity"/>
    <property type="evidence" value="ECO:0007669"/>
    <property type="project" value="TreeGrafter"/>
</dbReference>
<dbReference type="PATRIC" id="fig|874156.12.peg.1072"/>
<dbReference type="RefSeq" id="WP_047092763.1">
    <property type="nucleotide sequence ID" value="NZ_LBHU01000001.1"/>
</dbReference>
<dbReference type="SUPFAM" id="SSF53720">
    <property type="entry name" value="ALDH-like"/>
    <property type="match status" value="1"/>
</dbReference>
<dbReference type="Proteomes" id="UP000053455">
    <property type="component" value="Unassembled WGS sequence"/>
</dbReference>
<keyword evidence="3" id="KW-0560">Oxidoreductase</keyword>
<dbReference type="Pfam" id="PF00171">
    <property type="entry name" value="Aldedh"/>
    <property type="match status" value="1"/>
</dbReference>
<evidence type="ECO:0000256" key="2">
    <source>
        <dbReference type="ARBA" id="ARBA00022857"/>
    </source>
</evidence>
<feature type="domain" description="Aldehyde dehydrogenase" evidence="4">
    <location>
        <begin position="3"/>
        <end position="456"/>
    </location>
</feature>
<dbReference type="Gene3D" id="3.40.309.10">
    <property type="entry name" value="Aldehyde Dehydrogenase, Chain A, domain 2"/>
    <property type="match status" value="1"/>
</dbReference>
<sequence>MTKIQTCNPATGETLATYDLMSEQEAFGKIEHAQSAFLDWREKSHEERAEYLRQIAKVLRGNSDRISQLMTREMGKLLRDGATEVELCAGIFEYTAENGPAELADQEREYSGGEKRGIVSFAPIGIIYSVQPWNFPLYQPARVLAANLMAGNAVILKHASICTGSGLLLRDLCLEAGLPAGLFDVVLVGHDLSDKIIEHKLIRAVTMTGSDGAGSHIGELAAKNLKKTVLELGSNDAYLVLADADIELAVKTCVQGRLYNNGETCVSAKRFVVVDAVYDAFVSAFVDQMKATKMGDPNDEDTQLGPVSSKEQFDTLVEQVGKSVDGGATLLCGGDPEEGREGFYYPATVLADCKPGTPAYDDELFGPVASVIRAKDDEDAMRIANDSRYGLGGGIFSKDEDKAIKLARDHFDTGMVRINSFGAADPNMPFGGVKDSGYGREHGGFGMKEFVNTKAIFLP</sequence>
<gene>
    <name evidence="5" type="ORF">AAV99_05170</name>
</gene>
<evidence type="ECO:0000313" key="5">
    <source>
        <dbReference type="EMBL" id="KLI64895.1"/>
    </source>
</evidence>
<dbReference type="EMBL" id="LBHU01000001">
    <property type="protein sequence ID" value="KLI64895.1"/>
    <property type="molecule type" value="Genomic_DNA"/>
</dbReference>
<dbReference type="InterPro" id="IPR016161">
    <property type="entry name" value="Ald_DH/histidinol_DH"/>
</dbReference>
<dbReference type="STRING" id="874156.GCA_001021555_00242"/>
<protein>
    <submittedName>
        <fullName evidence="5">Succinate-semialdehyde dehydrogenase</fullName>
    </submittedName>
</protein>
<evidence type="ECO:0000256" key="1">
    <source>
        <dbReference type="ARBA" id="ARBA00009986"/>
    </source>
</evidence>
<dbReference type="Gene3D" id="3.40.605.10">
    <property type="entry name" value="Aldehyde Dehydrogenase, Chain A, domain 1"/>
    <property type="match status" value="1"/>
</dbReference>
<dbReference type="InterPro" id="IPR016163">
    <property type="entry name" value="Ald_DH_C"/>
</dbReference>
<evidence type="ECO:0000313" key="6">
    <source>
        <dbReference type="Proteomes" id="UP000053455"/>
    </source>
</evidence>
<evidence type="ECO:0000259" key="4">
    <source>
        <dbReference type="Pfam" id="PF00171"/>
    </source>
</evidence>
<comment type="similarity">
    <text evidence="1">Belongs to the aldehyde dehydrogenase family.</text>
</comment>
<name>A0A0H0XX86_9SPHN</name>
<reference evidence="5 6" key="1">
    <citation type="submission" date="2015-04" db="EMBL/GenBank/DDBJ databases">
        <title>The draft genome sequence of Erythrobacter marinus HWDM-33.</title>
        <authorList>
            <person name="Zhuang L."/>
            <person name="Liu Y."/>
            <person name="Shao Z."/>
        </authorList>
    </citation>
    <scope>NUCLEOTIDE SEQUENCE [LARGE SCALE GENOMIC DNA]</scope>
    <source>
        <strain evidence="5 6">HWDM-33</strain>
    </source>
</reference>
<keyword evidence="2" id="KW-0521">NADP</keyword>
<dbReference type="OrthoDB" id="9761688at2"/>
<dbReference type="InterPro" id="IPR016162">
    <property type="entry name" value="Ald_DH_N"/>
</dbReference>
<proteinExistence type="inferred from homology"/>
<dbReference type="AlphaFoldDB" id="A0A0H0XX86"/>